<gene>
    <name evidence="2" type="ORF">EGC76_04745</name>
</gene>
<dbReference type="RefSeq" id="WP_128351865.1">
    <property type="nucleotide sequence ID" value="NZ_RSFE01000003.1"/>
</dbReference>
<comment type="caution">
    <text evidence="2">The sequence shown here is derived from an EMBL/GenBank/DDBJ whole genome shotgun (WGS) entry which is preliminary data.</text>
</comment>
<evidence type="ECO:0000313" key="3">
    <source>
        <dbReference type="Proteomes" id="UP000288789"/>
    </source>
</evidence>
<dbReference type="Proteomes" id="UP000288789">
    <property type="component" value="Unassembled WGS sequence"/>
</dbReference>
<dbReference type="InterPro" id="IPR008613">
    <property type="entry name" value="Excalibur_Ca-bd_domain"/>
</dbReference>
<dbReference type="OrthoDB" id="72963at2"/>
<evidence type="ECO:0000313" key="2">
    <source>
        <dbReference type="EMBL" id="RWU11576.1"/>
    </source>
</evidence>
<protein>
    <submittedName>
        <fullName evidence="2">Calcium-binding protein</fullName>
    </submittedName>
</protein>
<reference evidence="2 3" key="1">
    <citation type="submission" date="2018-12" db="EMBL/GenBank/DDBJ databases">
        <authorList>
            <person name="Li A."/>
            <person name="Zhang M."/>
            <person name="Zhu H."/>
        </authorList>
    </citation>
    <scope>NUCLEOTIDE SEQUENCE [LARGE SCALE GENOMIC DNA]</scope>
    <source>
        <strain evidence="2 3">R04H25</strain>
    </source>
</reference>
<dbReference type="AlphaFoldDB" id="A0A451GEQ4"/>
<evidence type="ECO:0000259" key="1">
    <source>
        <dbReference type="Pfam" id="PF05901"/>
    </source>
</evidence>
<name>A0A451GEQ4_9GAMM</name>
<dbReference type="Pfam" id="PF05901">
    <property type="entry name" value="Excalibur"/>
    <property type="match status" value="1"/>
</dbReference>
<proteinExistence type="predicted"/>
<organism evidence="2 3">
    <name type="scientific">Pseudidiomarina gelatinasegens</name>
    <dbReference type="NCBI Taxonomy" id="2487740"/>
    <lineage>
        <taxon>Bacteria</taxon>
        <taxon>Pseudomonadati</taxon>
        <taxon>Pseudomonadota</taxon>
        <taxon>Gammaproteobacteria</taxon>
        <taxon>Alteromonadales</taxon>
        <taxon>Idiomarinaceae</taxon>
        <taxon>Pseudidiomarina</taxon>
    </lineage>
</organism>
<keyword evidence="3" id="KW-1185">Reference proteome</keyword>
<accession>A0A451GEQ4</accession>
<sequence length="94" mass="10985">MKKIILLAALILAVWNYYEAQKPLPENRTGLLSELVQTMQGQVLRKSPEFHCDGRRYCPEMTSREEAEYFMHFCPNTELDDNQNGIPCENDSRF</sequence>
<dbReference type="EMBL" id="RSFE01000003">
    <property type="protein sequence ID" value="RWU11576.1"/>
    <property type="molecule type" value="Genomic_DNA"/>
</dbReference>
<feature type="domain" description="Excalibur calcium-binding" evidence="1">
    <location>
        <begin position="55"/>
        <end position="89"/>
    </location>
</feature>